<dbReference type="InterPro" id="IPR019734">
    <property type="entry name" value="TPR_rpt"/>
</dbReference>
<dbReference type="Gene3D" id="1.25.40.10">
    <property type="entry name" value="Tetratricopeptide repeat domain"/>
    <property type="match status" value="1"/>
</dbReference>
<dbReference type="Pfam" id="PF01381">
    <property type="entry name" value="HTH_3"/>
    <property type="match status" value="1"/>
</dbReference>
<evidence type="ECO:0000256" key="4">
    <source>
        <dbReference type="ARBA" id="ARBA00022803"/>
    </source>
</evidence>
<keyword evidence="4" id="KW-0802">TPR repeat</keyword>
<keyword evidence="2" id="KW-0963">Cytoplasm</keyword>
<gene>
    <name evidence="7" type="primary">nprA_2</name>
    <name evidence="7" type="ORF">BN997_02833</name>
</gene>
<dbReference type="SUPFAM" id="SSF48452">
    <property type="entry name" value="TPR-like"/>
    <property type="match status" value="1"/>
</dbReference>
<dbReference type="PROSITE" id="PS50943">
    <property type="entry name" value="HTH_CROC1"/>
    <property type="match status" value="1"/>
</dbReference>
<dbReference type="GO" id="GO:0005737">
    <property type="term" value="C:cytoplasm"/>
    <property type="evidence" value="ECO:0007669"/>
    <property type="project" value="UniProtKB-SubCell"/>
</dbReference>
<evidence type="ECO:0000256" key="1">
    <source>
        <dbReference type="ARBA" id="ARBA00004496"/>
    </source>
</evidence>
<evidence type="ECO:0000313" key="7">
    <source>
        <dbReference type="EMBL" id="CEI82944.1"/>
    </source>
</evidence>
<dbReference type="CDD" id="cd00093">
    <property type="entry name" value="HTH_XRE"/>
    <property type="match status" value="1"/>
</dbReference>
<dbReference type="OrthoDB" id="252257at2"/>
<dbReference type="AlphaFoldDB" id="A0A0A1MTE9"/>
<dbReference type="SMART" id="SM00028">
    <property type="entry name" value="TPR"/>
    <property type="match status" value="3"/>
</dbReference>
<dbReference type="RefSeq" id="WP_042533064.1">
    <property type="nucleotide sequence ID" value="NZ_CDGG01000001.1"/>
</dbReference>
<dbReference type="SUPFAM" id="SSF47413">
    <property type="entry name" value="lambda repressor-like DNA-binding domains"/>
    <property type="match status" value="1"/>
</dbReference>
<dbReference type="GO" id="GO:0003677">
    <property type="term" value="F:DNA binding"/>
    <property type="evidence" value="ECO:0007669"/>
    <property type="project" value="InterPro"/>
</dbReference>
<protein>
    <submittedName>
        <fullName evidence="7">Transcriptional activator NprA</fullName>
    </submittedName>
</protein>
<dbReference type="PANTHER" id="PTHR46630:SF1">
    <property type="entry name" value="TETRATRICOPEPTIDE REPEAT PROTEIN 29"/>
    <property type="match status" value="1"/>
</dbReference>
<dbReference type="InterPro" id="IPR011990">
    <property type="entry name" value="TPR-like_helical_dom_sf"/>
</dbReference>
<dbReference type="Pfam" id="PF13181">
    <property type="entry name" value="TPR_8"/>
    <property type="match status" value="1"/>
</dbReference>
<dbReference type="EMBL" id="CDGG01000001">
    <property type="protein sequence ID" value="CEI82944.1"/>
    <property type="molecule type" value="Genomic_DNA"/>
</dbReference>
<feature type="domain" description="HTH cro/C1-type" evidence="6">
    <location>
        <begin position="8"/>
        <end position="61"/>
    </location>
</feature>
<dbReference type="InterPro" id="IPR010982">
    <property type="entry name" value="Lambda_DNA-bd_dom_sf"/>
</dbReference>
<evidence type="ECO:0000256" key="3">
    <source>
        <dbReference type="ARBA" id="ARBA00022737"/>
    </source>
</evidence>
<dbReference type="PANTHER" id="PTHR46630">
    <property type="entry name" value="TETRATRICOPEPTIDE REPEAT PROTEIN 29"/>
    <property type="match status" value="1"/>
</dbReference>
<dbReference type="Proteomes" id="UP000040453">
    <property type="component" value="Unassembled WGS sequence"/>
</dbReference>
<evidence type="ECO:0000313" key="8">
    <source>
        <dbReference type="Proteomes" id="UP000040453"/>
    </source>
</evidence>
<dbReference type="InterPro" id="IPR001387">
    <property type="entry name" value="Cro/C1-type_HTH"/>
</dbReference>
<reference evidence="7 8" key="1">
    <citation type="submission" date="2014-11" db="EMBL/GenBank/DDBJ databases">
        <authorList>
            <person name="Urmite Genomes Urmite Genomes"/>
        </authorList>
    </citation>
    <scope>NUCLEOTIDE SEQUENCE [LARGE SCALE GENOMIC DNA]</scope>
    <source>
        <strain evidence="7 8">Oc5</strain>
    </source>
</reference>
<dbReference type="Gene3D" id="1.10.260.40">
    <property type="entry name" value="lambda repressor-like DNA-binding domains"/>
    <property type="match status" value="1"/>
</dbReference>
<organism evidence="7 8">
    <name type="scientific">Oceanobacillus oncorhynchi</name>
    <dbReference type="NCBI Taxonomy" id="545501"/>
    <lineage>
        <taxon>Bacteria</taxon>
        <taxon>Bacillati</taxon>
        <taxon>Bacillota</taxon>
        <taxon>Bacilli</taxon>
        <taxon>Bacillales</taxon>
        <taxon>Bacillaceae</taxon>
        <taxon>Oceanobacillus</taxon>
    </lineage>
</organism>
<comment type="subcellular location">
    <subcellularLocation>
        <location evidence="1">Cytoplasm</location>
    </subcellularLocation>
</comment>
<dbReference type="STRING" id="545501.BN997_02833"/>
<evidence type="ECO:0000259" key="6">
    <source>
        <dbReference type="PROSITE" id="PS50943"/>
    </source>
</evidence>
<evidence type="ECO:0000256" key="2">
    <source>
        <dbReference type="ARBA" id="ARBA00022490"/>
    </source>
</evidence>
<keyword evidence="3" id="KW-0677">Repeat</keyword>
<name>A0A0A1MTE9_9BACI</name>
<keyword evidence="8" id="KW-1185">Reference proteome</keyword>
<comment type="similarity">
    <text evidence="5">Belongs to the Rap family.</text>
</comment>
<proteinExistence type="inferred from homology"/>
<dbReference type="Pfam" id="PF13432">
    <property type="entry name" value="TPR_16"/>
    <property type="match status" value="1"/>
</dbReference>
<dbReference type="InterPro" id="IPR051476">
    <property type="entry name" value="Bac_ResReg_Asp_Phosphatase"/>
</dbReference>
<accession>A0A0A1MTE9</accession>
<evidence type="ECO:0000256" key="5">
    <source>
        <dbReference type="ARBA" id="ARBA00038253"/>
    </source>
</evidence>
<dbReference type="SMART" id="SM00530">
    <property type="entry name" value="HTH_XRE"/>
    <property type="match status" value="1"/>
</dbReference>
<sequence length="422" mass="50439">MIAIGTYIKIQRTKQKMTLGELSEGIVSLSYLSKIENQKTEPNEDIIRRLCHRLCITIDQSQEEKIGELCKNWYEMLDENTKEKDMEAAYQEIQMLMDKNYSNHLIMFEIHKINYFLFIERIDLAANKITQLKEVVNTFSVEEQYYWYLFNGRYSFAVKNYYHSMYQYKRAEKITEDHRLEEKAEADLKYYISMAHSKLRNSLEAIEYAEEALEMYMKQYSFLHCARAHNILGICYTHIKLYEKAIKNFTLGLQLAETIHDKKVVQKIHQNLGYLYASKGDSTKAIEYYKGILNDSDVSANTKVEITASLVREYYHSNYYDEAEEYIDYGLSVFYDLKDKQPYLVYKYILRSYNYLLEEQFNLFEQLLVKDLLPLLKKQKDYGNFILYSELLAKRYEGNNNYKDAAQYYREVNQMYKHIAHI</sequence>